<dbReference type="Gene3D" id="1.25.40.90">
    <property type="match status" value="1"/>
</dbReference>
<dbReference type="SUPFAM" id="SSF89009">
    <property type="entry name" value="GAT-like domain"/>
    <property type="match status" value="1"/>
</dbReference>
<dbReference type="InterPro" id="IPR011417">
    <property type="entry name" value="ANTH_dom"/>
</dbReference>
<dbReference type="FunFam" id="1.25.40.90:FF:000001">
    <property type="entry name" value="phosphatidylinositol-binding clathrin assembly protein-like isoform X1"/>
    <property type="match status" value="1"/>
</dbReference>
<evidence type="ECO:0000259" key="16">
    <source>
        <dbReference type="PROSITE" id="PS50942"/>
    </source>
</evidence>
<keyword evidence="6" id="KW-0488">Methylation</keyword>
<dbReference type="InterPro" id="IPR013809">
    <property type="entry name" value="ENTH"/>
</dbReference>
<feature type="compositionally biased region" description="Low complexity" evidence="15">
    <location>
        <begin position="430"/>
        <end position="485"/>
    </location>
</feature>
<dbReference type="GO" id="GO:0015031">
    <property type="term" value="P:protein transport"/>
    <property type="evidence" value="ECO:0007669"/>
    <property type="project" value="UniProtKB-KW"/>
</dbReference>
<dbReference type="GO" id="GO:0048268">
    <property type="term" value="P:clathrin coat assembly"/>
    <property type="evidence" value="ECO:0007669"/>
    <property type="project" value="InterPro"/>
</dbReference>
<accession>A0A803T8Y7</accession>
<evidence type="ECO:0000313" key="18">
    <source>
        <dbReference type="Proteomes" id="UP000001646"/>
    </source>
</evidence>
<evidence type="ECO:0000256" key="2">
    <source>
        <dbReference type="ARBA" id="ARBA00004277"/>
    </source>
</evidence>
<evidence type="ECO:0000256" key="10">
    <source>
        <dbReference type="ARBA" id="ARBA00023180"/>
    </source>
</evidence>
<dbReference type="GeneTree" id="ENSGT00950000183068"/>
<reference evidence="17 18" key="1">
    <citation type="submission" date="2009-12" db="EMBL/GenBank/DDBJ databases">
        <title>The Genome Sequence of Anolis carolinensis (Green Anole Lizard).</title>
        <authorList>
            <consortium name="The Genome Sequencing Platform"/>
            <person name="Di Palma F."/>
            <person name="Alfoldi J."/>
            <person name="Heiman D."/>
            <person name="Young S."/>
            <person name="Grabherr M."/>
            <person name="Johnson J."/>
            <person name="Lander E.S."/>
            <person name="Lindblad-Toh K."/>
        </authorList>
    </citation>
    <scope>NUCLEOTIDE SEQUENCE [LARGE SCALE GENOMIC DNA]</scope>
    <source>
        <strain evidence="17 18">JBL SC #1</strain>
    </source>
</reference>
<evidence type="ECO:0000256" key="3">
    <source>
        <dbReference type="ARBA" id="ARBA00008011"/>
    </source>
</evidence>
<evidence type="ECO:0000256" key="6">
    <source>
        <dbReference type="ARBA" id="ARBA00022481"/>
    </source>
</evidence>
<dbReference type="Pfam" id="PF07651">
    <property type="entry name" value="ANTH"/>
    <property type="match status" value="1"/>
</dbReference>
<keyword evidence="10" id="KW-0325">Glycoprotein</keyword>
<dbReference type="CDD" id="cd16985">
    <property type="entry name" value="ANTH_N_AP180"/>
    <property type="match status" value="1"/>
</dbReference>
<evidence type="ECO:0000256" key="1">
    <source>
        <dbReference type="ARBA" id="ARBA00004236"/>
    </source>
</evidence>
<feature type="compositionally biased region" description="Low complexity" evidence="15">
    <location>
        <begin position="740"/>
        <end position="752"/>
    </location>
</feature>
<dbReference type="GO" id="GO:0030276">
    <property type="term" value="F:clathrin binding"/>
    <property type="evidence" value="ECO:0007669"/>
    <property type="project" value="InterPro"/>
</dbReference>
<feature type="compositionally biased region" description="Low complexity" evidence="15">
    <location>
        <begin position="386"/>
        <end position="400"/>
    </location>
</feature>
<dbReference type="FunFam" id="1.20.58.150:FF:000002">
    <property type="entry name" value="clathrin coat assembly protein AP180"/>
    <property type="match status" value="1"/>
</dbReference>
<dbReference type="Ensembl" id="ENSACAT00000053278.1">
    <property type="protein sequence ID" value="ENSACAP00000031677.1"/>
    <property type="gene ID" value="ENSACAG00000003998.4"/>
</dbReference>
<proteinExistence type="inferred from homology"/>
<dbReference type="InterPro" id="IPR045192">
    <property type="entry name" value="AP180-like"/>
</dbReference>
<feature type="compositionally biased region" description="Basic and acidic residues" evidence="15">
    <location>
        <begin position="767"/>
        <end position="781"/>
    </location>
</feature>
<keyword evidence="9" id="KW-0472">Membrane</keyword>
<dbReference type="SUPFAM" id="SSF48464">
    <property type="entry name" value="ENTH/VHS domain"/>
    <property type="match status" value="1"/>
</dbReference>
<keyword evidence="4" id="KW-0813">Transport</keyword>
<feature type="region of interest" description="Disordered" evidence="15">
    <location>
        <begin position="430"/>
        <end position="488"/>
    </location>
</feature>
<comment type="subunit">
    <text evidence="11">Binds AP2A2. Interacts with AP2B1; clathrin competes with SNAP91.</text>
</comment>
<evidence type="ECO:0000256" key="4">
    <source>
        <dbReference type="ARBA" id="ARBA00022448"/>
    </source>
</evidence>
<evidence type="ECO:0000256" key="5">
    <source>
        <dbReference type="ARBA" id="ARBA00022475"/>
    </source>
</evidence>
<dbReference type="PANTHER" id="PTHR22951:SF4">
    <property type="entry name" value="CLATHRIN COAT ASSEMBLY PROTEIN AP180"/>
    <property type="match status" value="1"/>
</dbReference>
<feature type="region of interest" description="Disordered" evidence="15">
    <location>
        <begin position="316"/>
        <end position="352"/>
    </location>
</feature>
<protein>
    <recommendedName>
        <fullName evidence="12">Clathrin coat assembly protein AP180</fullName>
    </recommendedName>
    <alternativeName>
        <fullName evidence="14">91 kDa synaptosomal-associated protein</fullName>
    </alternativeName>
    <alternativeName>
        <fullName evidence="13">Clathrin coat-associated protein AP180</fullName>
    </alternativeName>
</protein>
<keyword evidence="8" id="KW-0653">Protein transport</keyword>
<feature type="region of interest" description="Disordered" evidence="15">
    <location>
        <begin position="386"/>
        <end position="411"/>
    </location>
</feature>
<dbReference type="PANTHER" id="PTHR22951">
    <property type="entry name" value="CLATHRIN ASSEMBLY PROTEIN"/>
    <property type="match status" value="1"/>
</dbReference>
<evidence type="ECO:0000256" key="11">
    <source>
        <dbReference type="ARBA" id="ARBA00062465"/>
    </source>
</evidence>
<keyword evidence="7" id="KW-0597">Phosphoprotein</keyword>
<evidence type="ECO:0000256" key="7">
    <source>
        <dbReference type="ARBA" id="ARBA00022553"/>
    </source>
</evidence>
<reference evidence="17" key="3">
    <citation type="submission" date="2025-09" db="UniProtKB">
        <authorList>
            <consortium name="Ensembl"/>
        </authorList>
    </citation>
    <scope>IDENTIFICATION</scope>
</reference>
<feature type="region of interest" description="Disordered" evidence="15">
    <location>
        <begin position="668"/>
        <end position="781"/>
    </location>
</feature>
<dbReference type="Bgee" id="ENSACAG00000003998">
    <property type="expression patterns" value="Expressed in testis and 6 other cell types or tissues"/>
</dbReference>
<dbReference type="Gene3D" id="1.20.58.150">
    <property type="entry name" value="ANTH domain"/>
    <property type="match status" value="1"/>
</dbReference>
<name>A0A803T8Y7_ANOCA</name>
<evidence type="ECO:0000256" key="13">
    <source>
        <dbReference type="ARBA" id="ARBA00081660"/>
    </source>
</evidence>
<comment type="subcellular location">
    <subcellularLocation>
        <location evidence="1">Cell membrane</location>
    </subcellularLocation>
    <subcellularLocation>
        <location evidence="2">Membrane</location>
        <location evidence="2">Coated pit</location>
        <topology evidence="2">Peripheral membrane protein</topology>
        <orientation evidence="2">Cytoplasmic side</orientation>
    </subcellularLocation>
</comment>
<organism evidence="17 18">
    <name type="scientific">Anolis carolinensis</name>
    <name type="common">Green anole</name>
    <name type="synonym">American chameleon</name>
    <dbReference type="NCBI Taxonomy" id="28377"/>
    <lineage>
        <taxon>Eukaryota</taxon>
        <taxon>Metazoa</taxon>
        <taxon>Chordata</taxon>
        <taxon>Craniata</taxon>
        <taxon>Vertebrata</taxon>
        <taxon>Euteleostomi</taxon>
        <taxon>Lepidosauria</taxon>
        <taxon>Squamata</taxon>
        <taxon>Bifurcata</taxon>
        <taxon>Unidentata</taxon>
        <taxon>Episquamata</taxon>
        <taxon>Toxicofera</taxon>
        <taxon>Iguania</taxon>
        <taxon>Dactyloidae</taxon>
        <taxon>Anolis</taxon>
    </lineage>
</organism>
<feature type="compositionally biased region" description="Polar residues" evidence="15">
    <location>
        <begin position="322"/>
        <end position="349"/>
    </location>
</feature>
<dbReference type="PROSITE" id="PS50942">
    <property type="entry name" value="ENTH"/>
    <property type="match status" value="1"/>
</dbReference>
<keyword evidence="18" id="KW-1185">Reference proteome</keyword>
<evidence type="ECO:0000256" key="8">
    <source>
        <dbReference type="ARBA" id="ARBA00022927"/>
    </source>
</evidence>
<dbReference type="GO" id="GO:0072583">
    <property type="term" value="P:clathrin-dependent endocytosis"/>
    <property type="evidence" value="ECO:0007669"/>
    <property type="project" value="InterPro"/>
</dbReference>
<evidence type="ECO:0000256" key="12">
    <source>
        <dbReference type="ARBA" id="ARBA00070426"/>
    </source>
</evidence>
<evidence type="ECO:0000256" key="15">
    <source>
        <dbReference type="SAM" id="MobiDB-lite"/>
    </source>
</evidence>
<dbReference type="AlphaFoldDB" id="A0A803T8Y7"/>
<sequence>MSGQTLTDRIAAAQYSVTGSAVARAVCKATTHEVMGPKKKHLDYLIQATNETNVNIPQMADTLFERATNSSWVVVFKALVTTHHLMVHGNERFIQYLASRNTLFNLSNFLDKSGSHGYDMSTFIRRYSRYLNEKAFSYRQMAFDFARVKKGADGVMRTMAPEKLLKGMPILQGQIDALLEFDVHPNELTNGVINAAFMLLFKDLIKLFACYNDGVINLLEKFFEMKKGQCKDALEIYKRFLTRMTRVSEFLKVAEQVGIDKGDIPDLTQVLLTRVLCDLKSSADNEKSPFKDYAIDEPAPSSLMETLEQHLNTLEGKKGNKYGSSPVSKSSPATTVTSPNSTPAKSIDTSPPVDLFATSSTAAPVSSSKLSSDLLDLQPDFTSTAAQGASAAPAGATSWGDPFAPSEGSAEAAQELDLFAMKPTETSVPVVTPTTSAATPVPATTPTPTAAATVAPPTPATTATTTTTTTTTATTSATATTTTTSAPPPALDIFGDLFDSAPPEAPAAPKPDATPSIDLFGTDAFGSNAPESQPATQAASSASAAADLLAGFGGSFIAPSPSPSPVTPAQANILQPNFEAAFGASPSPSPGGTSFDPSVFDGLGDLLMPTMMPSGQPLPASGTGGAQASAATKGIGGDLDSSLANLVGNLGISAAKKGDLQWNAGEKKLTGGANWQPKVAPATWSTGGSMAGSTPPAGAAPPASGAAPAQPGPGFGMQPSGASVPMMPQQPIYGQPMMRPPFGAAAGAGAPLSPSPSPAAHSPKKPPSKDPLADLNIKDFL</sequence>
<feature type="domain" description="ENTH" evidence="16">
    <location>
        <begin position="14"/>
        <end position="145"/>
    </location>
</feature>
<dbReference type="InterPro" id="IPR008942">
    <property type="entry name" value="ENTH_VHS"/>
</dbReference>
<gene>
    <name evidence="17" type="primary">SNAP91</name>
</gene>
<dbReference type="GO" id="GO:0005545">
    <property type="term" value="F:1-phosphatidylinositol binding"/>
    <property type="evidence" value="ECO:0007669"/>
    <property type="project" value="InterPro"/>
</dbReference>
<evidence type="ECO:0000256" key="14">
    <source>
        <dbReference type="ARBA" id="ARBA00083065"/>
    </source>
</evidence>
<feature type="compositionally biased region" description="Low complexity" evidence="15">
    <location>
        <begin position="687"/>
        <end position="709"/>
    </location>
</feature>
<reference evidence="17" key="2">
    <citation type="submission" date="2025-08" db="UniProtKB">
        <authorList>
            <consortium name="Ensembl"/>
        </authorList>
    </citation>
    <scope>IDENTIFICATION</scope>
</reference>
<evidence type="ECO:0000256" key="9">
    <source>
        <dbReference type="ARBA" id="ARBA00023136"/>
    </source>
</evidence>
<dbReference type="InterPro" id="IPR014712">
    <property type="entry name" value="ANTH_dom_sf"/>
</dbReference>
<dbReference type="GO" id="GO:0005886">
    <property type="term" value="C:plasma membrane"/>
    <property type="evidence" value="ECO:0007669"/>
    <property type="project" value="UniProtKB-SubCell"/>
</dbReference>
<dbReference type="Proteomes" id="UP000001646">
    <property type="component" value="Chromosome 1"/>
</dbReference>
<dbReference type="GO" id="GO:0030136">
    <property type="term" value="C:clathrin-coated vesicle"/>
    <property type="evidence" value="ECO:0007669"/>
    <property type="project" value="InterPro"/>
</dbReference>
<comment type="similarity">
    <text evidence="3">Belongs to the PICALM/SNAP91 family.</text>
</comment>
<evidence type="ECO:0000313" key="17">
    <source>
        <dbReference type="Ensembl" id="ENSACAP00000031677.1"/>
    </source>
</evidence>
<dbReference type="SMART" id="SM00273">
    <property type="entry name" value="ENTH"/>
    <property type="match status" value="1"/>
</dbReference>
<keyword evidence="5" id="KW-1003">Cell membrane</keyword>